<dbReference type="Gene3D" id="1.10.238.10">
    <property type="entry name" value="EF-hand"/>
    <property type="match status" value="2"/>
</dbReference>
<feature type="domain" description="EF-hand" evidence="3">
    <location>
        <begin position="45"/>
        <end position="80"/>
    </location>
</feature>
<protein>
    <submittedName>
        <fullName evidence="4">EF-hand domain-containing protein</fullName>
    </submittedName>
</protein>
<dbReference type="EMBL" id="JBHLWK010000023">
    <property type="protein sequence ID" value="MFC0206191.1"/>
    <property type="molecule type" value="Genomic_DNA"/>
</dbReference>
<dbReference type="Proteomes" id="UP001589798">
    <property type="component" value="Unassembled WGS sequence"/>
</dbReference>
<sequence length="206" mass="21632">MTKMKTLTLGLSAAALAIGGVACAQAPAPHAKKDADGNGVITRAEAQASATQMFARLDVNKDGKLDKADHELGRQQMRDKMFAKLDANADGSISKAEFAAEKGPGREPGEGRPGDRMGKDGHRGPGKGFGGRHHGFGGPRGGGMMHQADADKDGAISQAEFVAGAMKRFDAQDANHDGQVTKEERQAAREAMKAEWKAKADKKPAN</sequence>
<evidence type="ECO:0000256" key="1">
    <source>
        <dbReference type="SAM" id="MobiDB-lite"/>
    </source>
</evidence>
<dbReference type="InterPro" id="IPR018247">
    <property type="entry name" value="EF_Hand_1_Ca_BS"/>
</dbReference>
<dbReference type="PROSITE" id="PS00018">
    <property type="entry name" value="EF_HAND_1"/>
    <property type="match status" value="1"/>
</dbReference>
<comment type="caution">
    <text evidence="4">The sequence shown here is derived from an EMBL/GenBank/DDBJ whole genome shotgun (WGS) entry which is preliminary data.</text>
</comment>
<dbReference type="Pfam" id="PF13202">
    <property type="entry name" value="EF-hand_5"/>
    <property type="match status" value="2"/>
</dbReference>
<evidence type="ECO:0000256" key="2">
    <source>
        <dbReference type="SAM" id="SignalP"/>
    </source>
</evidence>
<dbReference type="InterPro" id="IPR011992">
    <property type="entry name" value="EF-hand-dom_pair"/>
</dbReference>
<reference evidence="4 5" key="1">
    <citation type="submission" date="2024-09" db="EMBL/GenBank/DDBJ databases">
        <authorList>
            <person name="Sun Q."/>
            <person name="Mori K."/>
        </authorList>
    </citation>
    <scope>NUCLEOTIDE SEQUENCE [LARGE SCALE GENOMIC DNA]</scope>
    <source>
        <strain evidence="4 5">CCM 7706</strain>
    </source>
</reference>
<dbReference type="RefSeq" id="WP_379488812.1">
    <property type="nucleotide sequence ID" value="NZ_JBHLWK010000023.1"/>
</dbReference>
<keyword evidence="2" id="KW-0732">Signal</keyword>
<feature type="compositionally biased region" description="Basic and acidic residues" evidence="1">
    <location>
        <begin position="167"/>
        <end position="206"/>
    </location>
</feature>
<evidence type="ECO:0000313" key="4">
    <source>
        <dbReference type="EMBL" id="MFC0206191.1"/>
    </source>
</evidence>
<dbReference type="SUPFAM" id="SSF47473">
    <property type="entry name" value="EF-hand"/>
    <property type="match status" value="2"/>
</dbReference>
<evidence type="ECO:0000259" key="3">
    <source>
        <dbReference type="PROSITE" id="PS50222"/>
    </source>
</evidence>
<organism evidence="4 5">
    <name type="scientific">Novosphingobium soli</name>
    <dbReference type="NCBI Taxonomy" id="574956"/>
    <lineage>
        <taxon>Bacteria</taxon>
        <taxon>Pseudomonadati</taxon>
        <taxon>Pseudomonadota</taxon>
        <taxon>Alphaproteobacteria</taxon>
        <taxon>Sphingomonadales</taxon>
        <taxon>Sphingomonadaceae</taxon>
        <taxon>Novosphingobium</taxon>
    </lineage>
</organism>
<keyword evidence="5" id="KW-1185">Reference proteome</keyword>
<accession>A0ABV6D0L7</accession>
<dbReference type="PROSITE" id="PS50222">
    <property type="entry name" value="EF_HAND_2"/>
    <property type="match status" value="1"/>
</dbReference>
<proteinExistence type="predicted"/>
<dbReference type="Pfam" id="PF13499">
    <property type="entry name" value="EF-hand_7"/>
    <property type="match status" value="1"/>
</dbReference>
<feature type="signal peptide" evidence="2">
    <location>
        <begin position="1"/>
        <end position="24"/>
    </location>
</feature>
<name>A0ABV6D0L7_9SPHN</name>
<feature type="region of interest" description="Disordered" evidence="1">
    <location>
        <begin position="93"/>
        <end position="206"/>
    </location>
</feature>
<feature type="chain" id="PRO_5045769321" evidence="2">
    <location>
        <begin position="25"/>
        <end position="206"/>
    </location>
</feature>
<feature type="compositionally biased region" description="Basic and acidic residues" evidence="1">
    <location>
        <begin position="98"/>
        <end position="123"/>
    </location>
</feature>
<dbReference type="PROSITE" id="PS51257">
    <property type="entry name" value="PROKAR_LIPOPROTEIN"/>
    <property type="match status" value="1"/>
</dbReference>
<evidence type="ECO:0000313" key="5">
    <source>
        <dbReference type="Proteomes" id="UP001589798"/>
    </source>
</evidence>
<gene>
    <name evidence="4" type="ORF">ACFFJC_18150</name>
</gene>
<dbReference type="InterPro" id="IPR002048">
    <property type="entry name" value="EF_hand_dom"/>
</dbReference>